<name>A0ABR4TAU7_CLOHA</name>
<proteinExistence type="predicted"/>
<evidence type="ECO:0008006" key="3">
    <source>
        <dbReference type="Google" id="ProtNLM"/>
    </source>
</evidence>
<dbReference type="RefSeq" id="WP_039230547.1">
    <property type="nucleotide sequence ID" value="NZ_CM003349.1"/>
</dbReference>
<accession>A0ABR4TAU7</accession>
<evidence type="ECO:0000313" key="1">
    <source>
        <dbReference type="EMBL" id="KEI14056.1"/>
    </source>
</evidence>
<comment type="caution">
    <text evidence="1">The sequence shown here is derived from an EMBL/GenBank/DDBJ whole genome shotgun (WGS) entry which is preliminary data.</text>
</comment>
<sequence>MNKTYKGWEILKMTEEGKFKEGDRIHNDITGYEFDGELWIDMYDVSAGVEISEFIGQEFEIITKPVTFMEAFTALQSNKNIKVEHNGVKHFKGNHPEDYLFNESDISRGVWYIEE</sequence>
<keyword evidence="2" id="KW-1185">Reference proteome</keyword>
<evidence type="ECO:0000313" key="2">
    <source>
        <dbReference type="Proteomes" id="UP000027937"/>
    </source>
</evidence>
<organism evidence="1 2">
    <name type="scientific">Clostridium haemolyticum NCTC 9693</name>
    <dbReference type="NCBI Taxonomy" id="1443114"/>
    <lineage>
        <taxon>Bacteria</taxon>
        <taxon>Bacillati</taxon>
        <taxon>Bacillota</taxon>
        <taxon>Clostridia</taxon>
        <taxon>Eubacteriales</taxon>
        <taxon>Clostridiaceae</taxon>
        <taxon>Clostridium</taxon>
    </lineage>
</organism>
<reference evidence="2" key="1">
    <citation type="journal article" date="2014" name="PLoS ONE">
        <title>Plasmidome interchange between Clostridium botulinum, Clostridium novyi and Clostridium haemolyticum converts strains of independent lineages into distinctly different pathogens.</title>
        <authorList>
            <person name="Skarin H."/>
            <person name="Segerman B."/>
        </authorList>
    </citation>
    <scope>NUCLEOTIDE SEQUENCE [LARGE SCALE GENOMIC DNA]</scope>
    <source>
        <strain evidence="2">NCTC 9693</strain>
    </source>
</reference>
<dbReference type="Proteomes" id="UP000027937">
    <property type="component" value="Plasmid p1Ch9693"/>
</dbReference>
<keyword evidence="1" id="KW-0614">Plasmid</keyword>
<gene>
    <name evidence="1" type="ORF">Z960_p0057</name>
</gene>
<geneLocation type="plasmid" evidence="1 2">
    <name>p1Ch9693</name>
</geneLocation>
<protein>
    <recommendedName>
        <fullName evidence="3">YopX protein domain-containing protein</fullName>
    </recommendedName>
</protein>
<dbReference type="EMBL" id="JENX01000125">
    <property type="protein sequence ID" value="KEI14056.1"/>
    <property type="molecule type" value="Genomic_DNA"/>
</dbReference>